<accession>A0AAN7KH34</accession>
<proteinExistence type="predicted"/>
<gene>
    <name evidence="1" type="ORF">SAY87_008382</name>
</gene>
<name>A0AAN7KH34_9MYRT</name>
<dbReference type="AlphaFoldDB" id="A0AAN7KH34"/>
<dbReference type="Proteomes" id="UP001345219">
    <property type="component" value="Chromosome 7"/>
</dbReference>
<reference evidence="1 2" key="1">
    <citation type="journal article" date="2023" name="Hortic Res">
        <title>Pangenome of water caltrop reveals structural variations and asymmetric subgenome divergence after allopolyploidization.</title>
        <authorList>
            <person name="Zhang X."/>
            <person name="Chen Y."/>
            <person name="Wang L."/>
            <person name="Yuan Y."/>
            <person name="Fang M."/>
            <person name="Shi L."/>
            <person name="Lu R."/>
            <person name="Comes H.P."/>
            <person name="Ma Y."/>
            <person name="Chen Y."/>
            <person name="Huang G."/>
            <person name="Zhou Y."/>
            <person name="Zheng Z."/>
            <person name="Qiu Y."/>
        </authorList>
    </citation>
    <scope>NUCLEOTIDE SEQUENCE [LARGE SCALE GENOMIC DNA]</scope>
    <source>
        <tissue evidence="1">Roots</tissue>
    </source>
</reference>
<evidence type="ECO:0000313" key="2">
    <source>
        <dbReference type="Proteomes" id="UP001345219"/>
    </source>
</evidence>
<dbReference type="EMBL" id="JAXIOK010000007">
    <property type="protein sequence ID" value="KAK4766740.1"/>
    <property type="molecule type" value="Genomic_DNA"/>
</dbReference>
<comment type="caution">
    <text evidence="1">The sequence shown here is derived from an EMBL/GenBank/DDBJ whole genome shotgun (WGS) entry which is preliminary data.</text>
</comment>
<sequence length="67" mass="7242">MTRTSDRGRGWVSPCDVNNTIFASAEHQAWSPVLEFSALLHGGCILNIMAVSLHSSGSKTPWPESIS</sequence>
<keyword evidence="2" id="KW-1185">Reference proteome</keyword>
<protein>
    <submittedName>
        <fullName evidence="1">Uncharacterized protein</fullName>
    </submittedName>
</protein>
<organism evidence="1 2">
    <name type="scientific">Trapa incisa</name>
    <dbReference type="NCBI Taxonomy" id="236973"/>
    <lineage>
        <taxon>Eukaryota</taxon>
        <taxon>Viridiplantae</taxon>
        <taxon>Streptophyta</taxon>
        <taxon>Embryophyta</taxon>
        <taxon>Tracheophyta</taxon>
        <taxon>Spermatophyta</taxon>
        <taxon>Magnoliopsida</taxon>
        <taxon>eudicotyledons</taxon>
        <taxon>Gunneridae</taxon>
        <taxon>Pentapetalae</taxon>
        <taxon>rosids</taxon>
        <taxon>malvids</taxon>
        <taxon>Myrtales</taxon>
        <taxon>Lythraceae</taxon>
        <taxon>Trapa</taxon>
    </lineage>
</organism>
<evidence type="ECO:0000313" key="1">
    <source>
        <dbReference type="EMBL" id="KAK4766740.1"/>
    </source>
</evidence>